<feature type="non-terminal residue" evidence="1">
    <location>
        <position position="1"/>
    </location>
</feature>
<evidence type="ECO:0000313" key="2">
    <source>
        <dbReference type="Proteomes" id="UP000291084"/>
    </source>
</evidence>
<proteinExistence type="predicted"/>
<gene>
    <name evidence="1" type="primary">Vigan.01G239600</name>
    <name evidence="1" type="ORF">VIGAN_01239600</name>
</gene>
<dbReference type="AlphaFoldDB" id="A0A0S3R2A8"/>
<dbReference type="EMBL" id="AP015034">
    <property type="protein sequence ID" value="BAT74678.1"/>
    <property type="molecule type" value="Genomic_DNA"/>
</dbReference>
<dbReference type="Proteomes" id="UP000291084">
    <property type="component" value="Chromosome 1"/>
</dbReference>
<sequence length="89" mass="9959">HLHLPFFLTTTSSPNTTTFSVYSPNRSQHISLPPLPTTSYAGFLHFPISMVSLLSPSFSSLTTSICSLTERAFRPKINRGRETQTHNNH</sequence>
<accession>A0A0S3R2A8</accession>
<organism evidence="1 2">
    <name type="scientific">Vigna angularis var. angularis</name>
    <dbReference type="NCBI Taxonomy" id="157739"/>
    <lineage>
        <taxon>Eukaryota</taxon>
        <taxon>Viridiplantae</taxon>
        <taxon>Streptophyta</taxon>
        <taxon>Embryophyta</taxon>
        <taxon>Tracheophyta</taxon>
        <taxon>Spermatophyta</taxon>
        <taxon>Magnoliopsida</taxon>
        <taxon>eudicotyledons</taxon>
        <taxon>Gunneridae</taxon>
        <taxon>Pentapetalae</taxon>
        <taxon>rosids</taxon>
        <taxon>fabids</taxon>
        <taxon>Fabales</taxon>
        <taxon>Fabaceae</taxon>
        <taxon>Papilionoideae</taxon>
        <taxon>50 kb inversion clade</taxon>
        <taxon>NPAAA clade</taxon>
        <taxon>indigoferoid/millettioid clade</taxon>
        <taxon>Phaseoleae</taxon>
        <taxon>Vigna</taxon>
    </lineage>
</organism>
<evidence type="ECO:0000313" key="1">
    <source>
        <dbReference type="EMBL" id="BAT74678.1"/>
    </source>
</evidence>
<reference evidence="1 2" key="1">
    <citation type="journal article" date="2015" name="Sci. Rep.">
        <title>The power of single molecule real-time sequencing technology in the de novo assembly of a eukaryotic genome.</title>
        <authorList>
            <person name="Sakai H."/>
            <person name="Naito K."/>
            <person name="Ogiso-Tanaka E."/>
            <person name="Takahashi Y."/>
            <person name="Iseki K."/>
            <person name="Muto C."/>
            <person name="Satou K."/>
            <person name="Teruya K."/>
            <person name="Shiroma A."/>
            <person name="Shimoji M."/>
            <person name="Hirano T."/>
            <person name="Itoh T."/>
            <person name="Kaga A."/>
            <person name="Tomooka N."/>
        </authorList>
    </citation>
    <scope>NUCLEOTIDE SEQUENCE [LARGE SCALE GENOMIC DNA]</scope>
    <source>
        <strain evidence="2">cv. Shumari</strain>
    </source>
</reference>
<protein>
    <submittedName>
        <fullName evidence="1">Uncharacterized protein</fullName>
    </submittedName>
</protein>
<name>A0A0S3R2A8_PHAAN</name>
<keyword evidence="2" id="KW-1185">Reference proteome</keyword>